<accession>A0A7N0VFK9</accession>
<evidence type="ECO:0000313" key="4">
    <source>
        <dbReference type="Proteomes" id="UP000594263"/>
    </source>
</evidence>
<name>A0A7N0VFK9_KALFE</name>
<dbReference type="InterPro" id="IPR007529">
    <property type="entry name" value="Znf_HIT"/>
</dbReference>
<feature type="region of interest" description="Disordered" evidence="1">
    <location>
        <begin position="1"/>
        <end position="85"/>
    </location>
</feature>
<feature type="compositionally biased region" description="Polar residues" evidence="1">
    <location>
        <begin position="369"/>
        <end position="389"/>
    </location>
</feature>
<reference evidence="3" key="1">
    <citation type="submission" date="2021-01" db="UniProtKB">
        <authorList>
            <consortium name="EnsemblPlants"/>
        </authorList>
    </citation>
    <scope>IDENTIFICATION</scope>
</reference>
<feature type="region of interest" description="Disordered" evidence="1">
    <location>
        <begin position="421"/>
        <end position="471"/>
    </location>
</feature>
<dbReference type="Pfam" id="PF04438">
    <property type="entry name" value="zf-HIT"/>
    <property type="match status" value="1"/>
</dbReference>
<organism evidence="3 4">
    <name type="scientific">Kalanchoe fedtschenkoi</name>
    <name type="common">Lavender scallops</name>
    <name type="synonym">South American air plant</name>
    <dbReference type="NCBI Taxonomy" id="63787"/>
    <lineage>
        <taxon>Eukaryota</taxon>
        <taxon>Viridiplantae</taxon>
        <taxon>Streptophyta</taxon>
        <taxon>Embryophyta</taxon>
        <taxon>Tracheophyta</taxon>
        <taxon>Spermatophyta</taxon>
        <taxon>Magnoliopsida</taxon>
        <taxon>eudicotyledons</taxon>
        <taxon>Gunneridae</taxon>
        <taxon>Pentapetalae</taxon>
        <taxon>Saxifragales</taxon>
        <taxon>Crassulaceae</taxon>
        <taxon>Kalanchoe</taxon>
    </lineage>
</organism>
<protein>
    <recommendedName>
        <fullName evidence="2">INO80 complex subunit B-like conserved region domain-containing protein</fullName>
    </recommendedName>
</protein>
<dbReference type="CDD" id="cd23021">
    <property type="entry name" value="zf-HIT_IN80B"/>
    <property type="match status" value="1"/>
</dbReference>
<keyword evidence="4" id="KW-1185">Reference proteome</keyword>
<dbReference type="SMART" id="SM01406">
    <property type="entry name" value="PAPA-1"/>
    <property type="match status" value="1"/>
</dbReference>
<dbReference type="Gramene" id="Kaladp0809s0125.1.v1.1">
    <property type="protein sequence ID" value="Kaladp0809s0125.1.v1.1"/>
    <property type="gene ID" value="Kaladp0809s0125.v1.1"/>
</dbReference>
<sequence>MAELSSSRFEVVPSYVRKKRTLRTRPTETQSSTATQDKSLLPLASPFDDTTKPSCNDNTGPSRKESSQSRSKISVRTEGKMPNKKLKHDASRYMLYENEASRNGMVSQTGYQGDSGICNSSEPTNGFIVKSMNGDGHRSNCGSQQISEHLGTVVGGLDNENKVKRVKLKVGGVTHTIHGSTTPNVKMSGNFAESIPPLDGLRADRKGVTDDGRTYPLNKSRGLQGIPWTEFPKSEFSIGRSEFSMGRPGKFNPGKLGEKSEPVRKSKRAPKGRALDLAMEDEEEDDDEIRFLEKLRNSKSSIGHNQDGDDEESSRKRQKYSRVSEIGMGVGEASENMGNADEEQYNAASNCDLEVKFEGKSKGDLKRNSMLTARQRALQSGRSGPSSPDANLEFPNGLQPVPLKKKKDILSEKELLKKAEAAQKRRLQNEKAAQKSQEDAIRKILSQDSSKKKKEDQRKKRMEELAQEKAADAIKHQSDTVRVVMSPAGTVVSFGENCIPSIFTTKPPSYPPPRESCAGPSCTNPYKYRDSKSNLPLCSLKCYKAVRERIATESIGC</sequence>
<dbReference type="GO" id="GO:0006338">
    <property type="term" value="P:chromatin remodeling"/>
    <property type="evidence" value="ECO:0007669"/>
    <property type="project" value="InterPro"/>
</dbReference>
<feature type="compositionally biased region" description="Basic and acidic residues" evidence="1">
    <location>
        <begin position="353"/>
        <end position="367"/>
    </location>
</feature>
<dbReference type="Pfam" id="PF04795">
    <property type="entry name" value="PAPA-1"/>
    <property type="match status" value="1"/>
</dbReference>
<evidence type="ECO:0000259" key="2">
    <source>
        <dbReference type="SMART" id="SM01406"/>
    </source>
</evidence>
<feature type="domain" description="INO80 complex subunit B-like conserved region" evidence="2">
    <location>
        <begin position="413"/>
        <end position="498"/>
    </location>
</feature>
<dbReference type="Proteomes" id="UP000594263">
    <property type="component" value="Unplaced"/>
</dbReference>
<feature type="compositionally biased region" description="Basic and acidic residues" evidence="1">
    <location>
        <begin position="421"/>
        <end position="442"/>
    </location>
</feature>
<dbReference type="PANTHER" id="PTHR21561">
    <property type="entry name" value="INO80 COMPLEX SUBUNIT B"/>
    <property type="match status" value="1"/>
</dbReference>
<evidence type="ECO:0000313" key="3">
    <source>
        <dbReference type="EnsemblPlants" id="Kaladp0809s0125.1.v1.1"/>
    </source>
</evidence>
<dbReference type="GO" id="GO:0031011">
    <property type="term" value="C:Ino80 complex"/>
    <property type="evidence" value="ECO:0007669"/>
    <property type="project" value="InterPro"/>
</dbReference>
<feature type="compositionally biased region" description="Polar residues" evidence="1">
    <location>
        <begin position="52"/>
        <end position="61"/>
    </location>
</feature>
<proteinExistence type="predicted"/>
<evidence type="ECO:0000256" key="1">
    <source>
        <dbReference type="SAM" id="MobiDB-lite"/>
    </source>
</evidence>
<dbReference type="EnsemblPlants" id="Kaladp0809s0125.1.v1.1">
    <property type="protein sequence ID" value="Kaladp0809s0125.1.v1.1"/>
    <property type="gene ID" value="Kaladp0809s0125.v1.1"/>
</dbReference>
<dbReference type="AlphaFoldDB" id="A0A7N0VFK9"/>
<feature type="region of interest" description="Disordered" evidence="1">
    <location>
        <begin position="240"/>
        <end position="406"/>
    </location>
</feature>
<dbReference type="InterPro" id="IPR006880">
    <property type="entry name" value="INO80B_C"/>
</dbReference>
<dbReference type="OMA" id="EERASTC"/>
<dbReference type="InterPro" id="IPR029523">
    <property type="entry name" value="INO80B/Ies2"/>
</dbReference>
<feature type="compositionally biased region" description="Polar residues" evidence="1">
    <location>
        <begin position="27"/>
        <end position="38"/>
    </location>
</feature>
<feature type="compositionally biased region" description="Acidic residues" evidence="1">
    <location>
        <begin position="278"/>
        <end position="288"/>
    </location>
</feature>
<feature type="compositionally biased region" description="Basic and acidic residues" evidence="1">
    <location>
        <begin position="449"/>
        <end position="471"/>
    </location>
</feature>
<dbReference type="PANTHER" id="PTHR21561:SF25">
    <property type="entry name" value="OS03G0811500 PROTEIN"/>
    <property type="match status" value="1"/>
</dbReference>